<evidence type="ECO:0000313" key="1">
    <source>
        <dbReference type="EMBL" id="KAK9043391.1"/>
    </source>
</evidence>
<evidence type="ECO:0000313" key="2">
    <source>
        <dbReference type="Proteomes" id="UP001396334"/>
    </source>
</evidence>
<name>A0ABR2U0Z1_9ROSI</name>
<protein>
    <submittedName>
        <fullName evidence="1">Uncharacterized protein</fullName>
    </submittedName>
</protein>
<dbReference type="Proteomes" id="UP001396334">
    <property type="component" value="Unassembled WGS sequence"/>
</dbReference>
<reference evidence="1 2" key="1">
    <citation type="journal article" date="2024" name="G3 (Bethesda)">
        <title>Genome assembly of Hibiscus sabdariffa L. provides insights into metabolisms of medicinal natural products.</title>
        <authorList>
            <person name="Kim T."/>
        </authorList>
    </citation>
    <scope>NUCLEOTIDE SEQUENCE [LARGE SCALE GENOMIC DNA]</scope>
    <source>
        <strain evidence="1">TK-2024</strain>
        <tissue evidence="1">Old leaves</tissue>
    </source>
</reference>
<proteinExistence type="predicted"/>
<comment type="caution">
    <text evidence="1">The sequence shown here is derived from an EMBL/GenBank/DDBJ whole genome shotgun (WGS) entry which is preliminary data.</text>
</comment>
<organism evidence="1 2">
    <name type="scientific">Hibiscus sabdariffa</name>
    <name type="common">roselle</name>
    <dbReference type="NCBI Taxonomy" id="183260"/>
    <lineage>
        <taxon>Eukaryota</taxon>
        <taxon>Viridiplantae</taxon>
        <taxon>Streptophyta</taxon>
        <taxon>Embryophyta</taxon>
        <taxon>Tracheophyta</taxon>
        <taxon>Spermatophyta</taxon>
        <taxon>Magnoliopsida</taxon>
        <taxon>eudicotyledons</taxon>
        <taxon>Gunneridae</taxon>
        <taxon>Pentapetalae</taxon>
        <taxon>rosids</taxon>
        <taxon>malvids</taxon>
        <taxon>Malvales</taxon>
        <taxon>Malvaceae</taxon>
        <taxon>Malvoideae</taxon>
        <taxon>Hibiscus</taxon>
    </lineage>
</organism>
<gene>
    <name evidence="1" type="ORF">V6N11_071736</name>
</gene>
<keyword evidence="2" id="KW-1185">Reference proteome</keyword>
<sequence>MEGIAAKGVSRDVRSKVGNHVVVTVMDGTHVSKVMDRACKGSSKQQVRLSRGLRIKQPLGVRSSYRVLVSDWLPGVVDMIDDEAQRIQHGLDRDYEVMNDDDSNGVTLKKRWLNSLN</sequence>
<dbReference type="EMBL" id="JBBPBN010000003">
    <property type="protein sequence ID" value="KAK9043391.1"/>
    <property type="molecule type" value="Genomic_DNA"/>
</dbReference>
<accession>A0ABR2U0Z1</accession>